<dbReference type="PANTHER" id="PTHR24148:SF64">
    <property type="entry name" value="HETEROKARYON INCOMPATIBILITY DOMAIN-CONTAINING PROTEIN"/>
    <property type="match status" value="1"/>
</dbReference>
<evidence type="ECO:0000259" key="1">
    <source>
        <dbReference type="Pfam" id="PF06985"/>
    </source>
</evidence>
<dbReference type="AlphaFoldDB" id="C7Z386"/>
<keyword evidence="3" id="KW-1185">Reference proteome</keyword>
<dbReference type="HOGENOM" id="CLU_004184_10_1_1"/>
<accession>C7Z386</accession>
<dbReference type="InterPro" id="IPR052895">
    <property type="entry name" value="HetReg/Transcr_Mod"/>
</dbReference>
<dbReference type="InterPro" id="IPR010730">
    <property type="entry name" value="HET"/>
</dbReference>
<dbReference type="GeneID" id="9676244"/>
<dbReference type="OrthoDB" id="5009946at2759"/>
<dbReference type="Pfam" id="PF06985">
    <property type="entry name" value="HET"/>
    <property type="match status" value="1"/>
</dbReference>
<name>C7Z386_FUSV7</name>
<evidence type="ECO:0000313" key="2">
    <source>
        <dbReference type="EMBL" id="EEU41790.1"/>
    </source>
</evidence>
<dbReference type="eggNOG" id="ENOG502QV31">
    <property type="taxonomic scope" value="Eukaryota"/>
</dbReference>
<dbReference type="InParanoid" id="C7Z386"/>
<dbReference type="Proteomes" id="UP000005206">
    <property type="component" value="Chromosome 12"/>
</dbReference>
<feature type="domain" description="Heterokaryon incompatibility" evidence="1">
    <location>
        <begin position="47"/>
        <end position="217"/>
    </location>
</feature>
<dbReference type="STRING" id="660122.C7Z386"/>
<sequence>MAQDSIRDIYSELGDNEIRVMHLWPGHGKGNIYVELSKEKLDDHLKFEALSWQWGKKGEKDNGFQIHIRNKLQSETDSPFRPCPVRPNFWWALKRIQKPEREVVLWADAICINQEEGADGENSEKSTQISMMTEIYGKAERVIVWLGEPEQGENTDITNTEVEHAVRYVEQLGNLDDLNHIASMHCGIFDKAGLHDLEPVFKLFRRGWFSRRWIVQEISVARKAILLCGEEKLSWEKFAHSVALLERVGRDGTINRMLKMRPGTRHVSNYAGNISALPAYRLVQNASELRQERQGVWRKERTLEQLVCFLAAFKASRSQDTIYAVLGLASDFEPVTTGNEAKCENRESFVVDYTRTPLQVFGQFLKVTVAKSKSVDILCRPWAPFKQFCENDEVEKIKLPSWIPSLARKPYQPDQNGKMYRYNADPLVGAAIPRLKFFTASGPEPVEGTDFFNLNIEDEKCPKITLKVFHVGTIEEIWDSAVFGNIPASWLRAAKWEDEDKLPPDEVWRTMVANRTNQGNHPEPWYPRAFHSAVREKGIRHGINTHQLIHEKDNAAYSEVFRRVQAVVWNRKLIKMKKEDKANLSWCPLGLAPEGAKEGHKIYIALGCSVPIVISEKSVNQRQPDPGNPSRNPSTQHTLIGECYVDGMMDGHAAKMAKWTDLTIV</sequence>
<dbReference type="VEuPathDB" id="FungiDB:NECHADRAFT_87863"/>
<dbReference type="EMBL" id="GG698907">
    <property type="protein sequence ID" value="EEU41790.1"/>
    <property type="molecule type" value="Genomic_DNA"/>
</dbReference>
<organism evidence="2 3">
    <name type="scientific">Fusarium vanettenii (strain ATCC MYA-4622 / CBS 123669 / FGSC 9596 / NRRL 45880 / 77-13-4)</name>
    <name type="common">Fusarium solani subsp. pisi</name>
    <dbReference type="NCBI Taxonomy" id="660122"/>
    <lineage>
        <taxon>Eukaryota</taxon>
        <taxon>Fungi</taxon>
        <taxon>Dikarya</taxon>
        <taxon>Ascomycota</taxon>
        <taxon>Pezizomycotina</taxon>
        <taxon>Sordariomycetes</taxon>
        <taxon>Hypocreomycetidae</taxon>
        <taxon>Hypocreales</taxon>
        <taxon>Nectriaceae</taxon>
        <taxon>Fusarium</taxon>
        <taxon>Fusarium solani species complex</taxon>
        <taxon>Fusarium vanettenii</taxon>
    </lineage>
</organism>
<gene>
    <name evidence="2" type="ORF">NECHADRAFT_87863</name>
</gene>
<dbReference type="RefSeq" id="XP_003047503.1">
    <property type="nucleotide sequence ID" value="XM_003047457.1"/>
</dbReference>
<dbReference type="KEGG" id="nhe:NECHADRAFT_87863"/>
<dbReference type="PANTHER" id="PTHR24148">
    <property type="entry name" value="ANKYRIN REPEAT DOMAIN-CONTAINING PROTEIN 39 HOMOLOG-RELATED"/>
    <property type="match status" value="1"/>
</dbReference>
<protein>
    <recommendedName>
        <fullName evidence="1">Heterokaryon incompatibility domain-containing protein</fullName>
    </recommendedName>
</protein>
<dbReference type="OMA" id="IICRYWA"/>
<proteinExistence type="predicted"/>
<reference evidence="2 3" key="1">
    <citation type="journal article" date="2009" name="PLoS Genet.">
        <title>The genome of Nectria haematococca: contribution of supernumerary chromosomes to gene expansion.</title>
        <authorList>
            <person name="Coleman J.J."/>
            <person name="Rounsley S.D."/>
            <person name="Rodriguez-Carres M."/>
            <person name="Kuo A."/>
            <person name="Wasmann C.C."/>
            <person name="Grimwood J."/>
            <person name="Schmutz J."/>
            <person name="Taga M."/>
            <person name="White G.J."/>
            <person name="Zhou S."/>
            <person name="Schwartz D.C."/>
            <person name="Freitag M."/>
            <person name="Ma L.J."/>
            <person name="Danchin E.G."/>
            <person name="Henrissat B."/>
            <person name="Coutinho P.M."/>
            <person name="Nelson D.R."/>
            <person name="Straney D."/>
            <person name="Napoli C.A."/>
            <person name="Barker B.M."/>
            <person name="Gribskov M."/>
            <person name="Rep M."/>
            <person name="Kroken S."/>
            <person name="Molnar I."/>
            <person name="Rensing C."/>
            <person name="Kennell J.C."/>
            <person name="Zamora J."/>
            <person name="Farman M.L."/>
            <person name="Selker E.U."/>
            <person name="Salamov A."/>
            <person name="Shapiro H."/>
            <person name="Pangilinan J."/>
            <person name="Lindquist E."/>
            <person name="Lamers C."/>
            <person name="Grigoriev I.V."/>
            <person name="Geiser D.M."/>
            <person name="Covert S.F."/>
            <person name="Temporini E."/>
            <person name="Vanetten H.D."/>
        </authorList>
    </citation>
    <scope>NUCLEOTIDE SEQUENCE [LARGE SCALE GENOMIC DNA]</scope>
    <source>
        <strain evidence="3">ATCC MYA-4622 / CBS 123669 / FGSC 9596 / NRRL 45880 / 77-13-4</strain>
    </source>
</reference>
<evidence type="ECO:0000313" key="3">
    <source>
        <dbReference type="Proteomes" id="UP000005206"/>
    </source>
</evidence>